<dbReference type="Pfam" id="PF00078">
    <property type="entry name" value="RVT_1"/>
    <property type="match status" value="1"/>
</dbReference>
<accession>A0A3B3HZN0</accession>
<reference evidence="2" key="3">
    <citation type="submission" date="2025-09" db="UniProtKB">
        <authorList>
            <consortium name="Ensembl"/>
        </authorList>
    </citation>
    <scope>IDENTIFICATION</scope>
    <source>
        <strain evidence="2">Hd-rR</strain>
    </source>
</reference>
<dbReference type="Ensembl" id="ENSORLT00000037194.1">
    <property type="protein sequence ID" value="ENSORLP00000037265.1"/>
    <property type="gene ID" value="ENSORLG00000026207.1"/>
</dbReference>
<dbReference type="GeneTree" id="ENSGT01150000286925"/>
<dbReference type="Proteomes" id="UP000001038">
    <property type="component" value="Chromosome 7"/>
</dbReference>
<proteinExistence type="predicted"/>
<protein>
    <recommendedName>
        <fullName evidence="1">Reverse transcriptase domain-containing protein</fullName>
    </recommendedName>
</protein>
<feature type="domain" description="Reverse transcriptase" evidence="1">
    <location>
        <begin position="1"/>
        <end position="141"/>
    </location>
</feature>
<organism evidence="2 3">
    <name type="scientific">Oryzias latipes</name>
    <name type="common">Japanese rice fish</name>
    <name type="synonym">Japanese killifish</name>
    <dbReference type="NCBI Taxonomy" id="8090"/>
    <lineage>
        <taxon>Eukaryota</taxon>
        <taxon>Metazoa</taxon>
        <taxon>Chordata</taxon>
        <taxon>Craniata</taxon>
        <taxon>Vertebrata</taxon>
        <taxon>Euteleostomi</taxon>
        <taxon>Actinopterygii</taxon>
        <taxon>Neopterygii</taxon>
        <taxon>Teleostei</taxon>
        <taxon>Neoteleostei</taxon>
        <taxon>Acanthomorphata</taxon>
        <taxon>Ovalentaria</taxon>
        <taxon>Atherinomorphae</taxon>
        <taxon>Beloniformes</taxon>
        <taxon>Adrianichthyidae</taxon>
        <taxon>Oryziinae</taxon>
        <taxon>Oryzias</taxon>
    </lineage>
</organism>
<dbReference type="InterPro" id="IPR000477">
    <property type="entry name" value="RT_dom"/>
</dbReference>
<dbReference type="Bgee" id="ENSORLG00000026207">
    <property type="expression patterns" value="Expressed in sexually immature organism and 1 other cell type or tissue"/>
</dbReference>
<dbReference type="InParanoid" id="A0A3B3HZN0"/>
<evidence type="ECO:0000313" key="2">
    <source>
        <dbReference type="Ensembl" id="ENSORLP00000037265.1"/>
    </source>
</evidence>
<evidence type="ECO:0000313" key="3">
    <source>
        <dbReference type="Proteomes" id="UP000001038"/>
    </source>
</evidence>
<dbReference type="STRING" id="8090.ENSORLP00000037265"/>
<sequence length="230" mass="25801">MVTTNGLNSAPFSIFWGTGQGCGLSPSLFILSLEPLAQYLRQFPVISPILIGPSSHIISAFADDILIYLTNIDQSITSLLSLFVEFKQHSGYKINTKSPNLIITDHEIGIQITTSLQNIVKDNYTNTLNVLPRINFLSMMIPISPSADFWGKIDREVRQYIWGAGRPRLKLSVLQIPKDQGGLSLPNFKIYHLAFQLYPIRTWLGRSQSTSWLTQIVICVHLILLVVLSM</sequence>
<reference evidence="2 3" key="1">
    <citation type="journal article" date="2007" name="Nature">
        <title>The medaka draft genome and insights into vertebrate genome evolution.</title>
        <authorList>
            <person name="Kasahara M."/>
            <person name="Naruse K."/>
            <person name="Sasaki S."/>
            <person name="Nakatani Y."/>
            <person name="Qu W."/>
            <person name="Ahsan B."/>
            <person name="Yamada T."/>
            <person name="Nagayasu Y."/>
            <person name="Doi K."/>
            <person name="Kasai Y."/>
            <person name="Jindo T."/>
            <person name="Kobayashi D."/>
            <person name="Shimada A."/>
            <person name="Toyoda A."/>
            <person name="Kuroki Y."/>
            <person name="Fujiyama A."/>
            <person name="Sasaki T."/>
            <person name="Shimizu A."/>
            <person name="Asakawa S."/>
            <person name="Shimizu N."/>
            <person name="Hashimoto S."/>
            <person name="Yang J."/>
            <person name="Lee Y."/>
            <person name="Matsushima K."/>
            <person name="Sugano S."/>
            <person name="Sakaizumi M."/>
            <person name="Narita T."/>
            <person name="Ohishi K."/>
            <person name="Haga S."/>
            <person name="Ohta F."/>
            <person name="Nomoto H."/>
            <person name="Nogata K."/>
            <person name="Morishita T."/>
            <person name="Endo T."/>
            <person name="Shin-I T."/>
            <person name="Takeda H."/>
            <person name="Morishita S."/>
            <person name="Kohara Y."/>
        </authorList>
    </citation>
    <scope>NUCLEOTIDE SEQUENCE [LARGE SCALE GENOMIC DNA]</scope>
    <source>
        <strain evidence="2 3">Hd-rR</strain>
    </source>
</reference>
<dbReference type="AlphaFoldDB" id="A0A3B3HZN0"/>
<name>A0A3B3HZN0_ORYLA</name>
<dbReference type="PANTHER" id="PTHR31635">
    <property type="entry name" value="REVERSE TRANSCRIPTASE DOMAIN-CONTAINING PROTEIN-RELATED"/>
    <property type="match status" value="1"/>
</dbReference>
<reference evidence="2" key="2">
    <citation type="submission" date="2025-08" db="UniProtKB">
        <authorList>
            <consortium name="Ensembl"/>
        </authorList>
    </citation>
    <scope>IDENTIFICATION</scope>
    <source>
        <strain evidence="2">Hd-rR</strain>
    </source>
</reference>
<dbReference type="PANTHER" id="PTHR31635:SF196">
    <property type="entry name" value="REVERSE TRANSCRIPTASE DOMAIN-CONTAINING PROTEIN-RELATED"/>
    <property type="match status" value="1"/>
</dbReference>
<keyword evidence="3" id="KW-1185">Reference proteome</keyword>
<evidence type="ECO:0000259" key="1">
    <source>
        <dbReference type="PROSITE" id="PS50878"/>
    </source>
</evidence>
<dbReference type="PROSITE" id="PS50878">
    <property type="entry name" value="RT_POL"/>
    <property type="match status" value="1"/>
</dbReference>